<evidence type="ECO:0000259" key="4">
    <source>
        <dbReference type="Pfam" id="PF13193"/>
    </source>
</evidence>
<dbReference type="Gene3D" id="3.30.300.30">
    <property type="match status" value="1"/>
</dbReference>
<feature type="domain" description="AMP-dependent synthetase/ligase" evidence="3">
    <location>
        <begin position="31"/>
        <end position="403"/>
    </location>
</feature>
<dbReference type="InterPro" id="IPR025110">
    <property type="entry name" value="AMP-bd_C"/>
</dbReference>
<dbReference type="RefSeq" id="WP_013427057.1">
    <property type="nucleotide sequence ID" value="NC_014666.1"/>
</dbReference>
<dbReference type="Proteomes" id="UP000002484">
    <property type="component" value="Chromosome"/>
</dbReference>
<dbReference type="InterPro" id="IPR042099">
    <property type="entry name" value="ANL_N_sf"/>
</dbReference>
<dbReference type="InParanoid" id="E3IZM1"/>
<dbReference type="Pfam" id="PF13193">
    <property type="entry name" value="AMP-binding_C"/>
    <property type="match status" value="1"/>
</dbReference>
<comment type="similarity">
    <text evidence="1">Belongs to the ATP-dependent AMP-binding enzyme family.</text>
</comment>
<reference evidence="5 6" key="1">
    <citation type="submission" date="2010-10" db="EMBL/GenBank/DDBJ databases">
        <title>Complete sequence of Frankia sp. EuI1c.</title>
        <authorList>
            <consortium name="US DOE Joint Genome Institute"/>
            <person name="Lucas S."/>
            <person name="Copeland A."/>
            <person name="Lapidus A."/>
            <person name="Cheng J.-F."/>
            <person name="Bruce D."/>
            <person name="Goodwin L."/>
            <person name="Pitluck S."/>
            <person name="Chertkov O."/>
            <person name="Detter J.C."/>
            <person name="Han C."/>
            <person name="Tapia R."/>
            <person name="Land M."/>
            <person name="Hauser L."/>
            <person name="Jeffries C."/>
            <person name="Kyrpides N."/>
            <person name="Ivanova N."/>
            <person name="Mikhailova N."/>
            <person name="Beauchemin N."/>
            <person name="Sen A."/>
            <person name="Sur S.A."/>
            <person name="Gtari M."/>
            <person name="Wall L."/>
            <person name="Tisa L."/>
            <person name="Woyke T."/>
        </authorList>
    </citation>
    <scope>NUCLEOTIDE SEQUENCE [LARGE SCALE GENOMIC DNA]</scope>
    <source>
        <strain evidence="6">DSM 45817 / CECT 9037 / EuI1c</strain>
    </source>
</reference>
<proteinExistence type="inferred from homology"/>
<evidence type="ECO:0000256" key="2">
    <source>
        <dbReference type="ARBA" id="ARBA00022598"/>
    </source>
</evidence>
<evidence type="ECO:0000313" key="5">
    <source>
        <dbReference type="EMBL" id="ADP83939.1"/>
    </source>
</evidence>
<dbReference type="KEGG" id="fri:FraEuI1c_5955"/>
<sequence length="570" mass="58845">MTTEVDDASFAPTIGGGCLVTLIEARGADAHRVYLTDPRGGRRLTYGELGRAVRGWRAELDRRAVPLGGTVTIAVAQPLDFALAYLGVVAGGRRAVPVPAAAPGPELARSLGRLSPDLVIADPVLGAGDGMVTPDAYLFGSPEGSRLAATEAETGAETAVEAEAARQAEAAGQAGAGVAAETGAETAGLATAGHDELGGVLLASSGTTGKPKQVFLDTGRLLHVATAVARHHRLTAADVGYNPLPLVHVNAEVVGLLATLVGGGELVLDQRFHRRGFWDLIEASGVTWINAVPAILAILAREPAPSSAQTRAVRFVRSASAPLPAAVLTGFESVTGLPVVETYGMTEAASQITANPLGDGRRAGSVGRPVGSEVRIVDPAGRPCPAGETGQVQIRGHGVIARYATETGSDTGCETGSERFHTGGWLDTGDLGRLDADGYLFLVGRTDDVINRGGEKIFPREVEEVLLADPRVARAVVFGVPDDVLGQVPVARVQLVAPTRGAEREPAGARLRSAGAGGLPAELARRCAARLDRFKRPVRIEVVDDIPVGQTGKVLRRLVVDRAAGDPAAA</sequence>
<dbReference type="OrthoDB" id="9803968at2"/>
<dbReference type="SUPFAM" id="SSF56801">
    <property type="entry name" value="Acetyl-CoA synthetase-like"/>
    <property type="match status" value="1"/>
</dbReference>
<keyword evidence="6" id="KW-1185">Reference proteome</keyword>
<gene>
    <name evidence="5" type="ordered locus">FraEuI1c_5955</name>
</gene>
<dbReference type="EMBL" id="CP002299">
    <property type="protein sequence ID" value="ADP83939.1"/>
    <property type="molecule type" value="Genomic_DNA"/>
</dbReference>
<evidence type="ECO:0000256" key="1">
    <source>
        <dbReference type="ARBA" id="ARBA00006432"/>
    </source>
</evidence>
<dbReference type="Pfam" id="PF00501">
    <property type="entry name" value="AMP-binding"/>
    <property type="match status" value="1"/>
</dbReference>
<organism evidence="5 6">
    <name type="scientific">Pseudofrankia inefficax (strain DSM 45817 / CECT 9037 / DDB 130130 / EuI1c)</name>
    <name type="common">Frankia inefficax</name>
    <dbReference type="NCBI Taxonomy" id="298654"/>
    <lineage>
        <taxon>Bacteria</taxon>
        <taxon>Bacillati</taxon>
        <taxon>Actinomycetota</taxon>
        <taxon>Actinomycetes</taxon>
        <taxon>Frankiales</taxon>
        <taxon>Frankiaceae</taxon>
        <taxon>Pseudofrankia</taxon>
    </lineage>
</organism>
<keyword evidence="2 5" id="KW-0436">Ligase</keyword>
<evidence type="ECO:0000313" key="6">
    <source>
        <dbReference type="Proteomes" id="UP000002484"/>
    </source>
</evidence>
<name>E3IZM1_PSEI1</name>
<protein>
    <submittedName>
        <fullName evidence="5">AMP-dependent synthetase and ligase</fullName>
    </submittedName>
</protein>
<dbReference type="PANTHER" id="PTHR43201:SF5">
    <property type="entry name" value="MEDIUM-CHAIN ACYL-COA LIGASE ACSF2, MITOCHONDRIAL"/>
    <property type="match status" value="1"/>
</dbReference>
<dbReference type="eggNOG" id="COG0318">
    <property type="taxonomic scope" value="Bacteria"/>
</dbReference>
<dbReference type="PANTHER" id="PTHR43201">
    <property type="entry name" value="ACYL-COA SYNTHETASE"/>
    <property type="match status" value="1"/>
</dbReference>
<dbReference type="InterPro" id="IPR045851">
    <property type="entry name" value="AMP-bd_C_sf"/>
</dbReference>
<dbReference type="GO" id="GO:0006631">
    <property type="term" value="P:fatty acid metabolic process"/>
    <property type="evidence" value="ECO:0007669"/>
    <property type="project" value="TreeGrafter"/>
</dbReference>
<feature type="domain" description="AMP-binding enzyme C-terminal" evidence="4">
    <location>
        <begin position="461"/>
        <end position="553"/>
    </location>
</feature>
<evidence type="ECO:0000259" key="3">
    <source>
        <dbReference type="Pfam" id="PF00501"/>
    </source>
</evidence>
<dbReference type="PROSITE" id="PS00455">
    <property type="entry name" value="AMP_BINDING"/>
    <property type="match status" value="1"/>
</dbReference>
<dbReference type="HOGENOM" id="CLU_000022_59_0_11"/>
<dbReference type="InterPro" id="IPR020845">
    <property type="entry name" value="AMP-binding_CS"/>
</dbReference>
<dbReference type="AlphaFoldDB" id="E3IZM1"/>
<accession>E3IZM1</accession>
<dbReference type="Gene3D" id="3.40.50.12780">
    <property type="entry name" value="N-terminal domain of ligase-like"/>
    <property type="match status" value="1"/>
</dbReference>
<dbReference type="GO" id="GO:0031956">
    <property type="term" value="F:medium-chain fatty acid-CoA ligase activity"/>
    <property type="evidence" value="ECO:0007669"/>
    <property type="project" value="TreeGrafter"/>
</dbReference>
<dbReference type="STRING" id="298654.FraEuI1c_5955"/>
<dbReference type="InterPro" id="IPR000873">
    <property type="entry name" value="AMP-dep_synth/lig_dom"/>
</dbReference>